<feature type="transmembrane region" description="Helical" evidence="1">
    <location>
        <begin position="65"/>
        <end position="95"/>
    </location>
</feature>
<dbReference type="Proteomes" id="UP000253918">
    <property type="component" value="Unassembled WGS sequence"/>
</dbReference>
<dbReference type="RefSeq" id="WP_114688616.1">
    <property type="nucleotide sequence ID" value="NZ_QQNB01000003.1"/>
</dbReference>
<organism evidence="3 4">
    <name type="scientific">Sphingomonas aracearum</name>
    <dbReference type="NCBI Taxonomy" id="2283317"/>
    <lineage>
        <taxon>Bacteria</taxon>
        <taxon>Pseudomonadati</taxon>
        <taxon>Pseudomonadota</taxon>
        <taxon>Alphaproteobacteria</taxon>
        <taxon>Sphingomonadales</taxon>
        <taxon>Sphingomonadaceae</taxon>
        <taxon>Sphingomonas</taxon>
    </lineage>
</organism>
<dbReference type="GO" id="GO:0080120">
    <property type="term" value="P:CAAX-box protein maturation"/>
    <property type="evidence" value="ECO:0007669"/>
    <property type="project" value="UniProtKB-ARBA"/>
</dbReference>
<sequence length="170" mass="17977">MLPAWLVAAALAAGTLFNAGWTWARARRGKPALELVPLASILPRWREELPAAAFLSLVAGVSEELFFRLVLPVLFALVGGGALAGFVVGTAAFALLHRYQGWRGMLATALVGIVLAVLYLASGQLWVAMAAHAAIDLNALVVRPLAGGRLRRGWTRQAAAAFPPASNQED</sequence>
<keyword evidence="3" id="KW-0645">Protease</keyword>
<dbReference type="AlphaFoldDB" id="A0A369VR65"/>
<dbReference type="EMBL" id="QQNB01000003">
    <property type="protein sequence ID" value="RDE04878.1"/>
    <property type="molecule type" value="Genomic_DNA"/>
</dbReference>
<keyword evidence="1" id="KW-0472">Membrane</keyword>
<keyword evidence="3" id="KW-0378">Hydrolase</keyword>
<name>A0A369VR65_9SPHN</name>
<keyword evidence="1" id="KW-1133">Transmembrane helix</keyword>
<dbReference type="Pfam" id="PF02517">
    <property type="entry name" value="Rce1-like"/>
    <property type="match status" value="1"/>
</dbReference>
<feature type="transmembrane region" description="Helical" evidence="1">
    <location>
        <begin position="102"/>
        <end position="120"/>
    </location>
</feature>
<keyword evidence="3" id="KW-0482">Metalloprotease</keyword>
<dbReference type="GO" id="GO:0008237">
    <property type="term" value="F:metallopeptidase activity"/>
    <property type="evidence" value="ECO:0007669"/>
    <property type="project" value="UniProtKB-KW"/>
</dbReference>
<proteinExistence type="predicted"/>
<evidence type="ECO:0000313" key="3">
    <source>
        <dbReference type="EMBL" id="RDE04878.1"/>
    </source>
</evidence>
<comment type="caution">
    <text evidence="3">The sequence shown here is derived from an EMBL/GenBank/DDBJ whole genome shotgun (WGS) entry which is preliminary data.</text>
</comment>
<dbReference type="GO" id="GO:0006508">
    <property type="term" value="P:proteolysis"/>
    <property type="evidence" value="ECO:0007669"/>
    <property type="project" value="UniProtKB-KW"/>
</dbReference>
<evidence type="ECO:0000259" key="2">
    <source>
        <dbReference type="Pfam" id="PF02517"/>
    </source>
</evidence>
<gene>
    <name evidence="3" type="ORF">DVW87_15030</name>
</gene>
<keyword evidence="1" id="KW-0812">Transmembrane</keyword>
<feature type="domain" description="CAAX prenyl protease 2/Lysostaphin resistance protein A-like" evidence="2">
    <location>
        <begin position="48"/>
        <end position="137"/>
    </location>
</feature>
<evidence type="ECO:0000256" key="1">
    <source>
        <dbReference type="SAM" id="Phobius"/>
    </source>
</evidence>
<reference evidence="3 4" key="1">
    <citation type="submission" date="2018-07" db="EMBL/GenBank/DDBJ databases">
        <title>a novel species of Sphingomonas isolated from the rhizosphere soil of Araceae plant.</title>
        <authorList>
            <person name="Zhiyong W."/>
            <person name="Qinglan Z."/>
            <person name="Zhiwei F."/>
            <person name="Ding X."/>
            <person name="Gejiao W."/>
            <person name="Shixue Z."/>
        </authorList>
    </citation>
    <scope>NUCLEOTIDE SEQUENCE [LARGE SCALE GENOMIC DNA]</scope>
    <source>
        <strain evidence="3 4">WZY 27</strain>
    </source>
</reference>
<protein>
    <submittedName>
        <fullName evidence="3">CPBP family intramembrane metalloprotease</fullName>
    </submittedName>
</protein>
<dbReference type="GO" id="GO:0004175">
    <property type="term" value="F:endopeptidase activity"/>
    <property type="evidence" value="ECO:0007669"/>
    <property type="project" value="UniProtKB-ARBA"/>
</dbReference>
<keyword evidence="4" id="KW-1185">Reference proteome</keyword>
<dbReference type="OrthoDB" id="7632478at2"/>
<dbReference type="InterPro" id="IPR003675">
    <property type="entry name" value="Rce1/LyrA-like_dom"/>
</dbReference>
<evidence type="ECO:0000313" key="4">
    <source>
        <dbReference type="Proteomes" id="UP000253918"/>
    </source>
</evidence>
<accession>A0A369VR65</accession>